<proteinExistence type="predicted"/>
<dbReference type="Proteomes" id="UP000325273">
    <property type="component" value="Unassembled WGS sequence"/>
</dbReference>
<dbReference type="PANTHER" id="PTHR43135">
    <property type="entry name" value="ALPHA-D-RIBOSE 1-METHYLPHOSPHONATE 5-TRIPHOSPHATE DIPHOSPHATASE"/>
    <property type="match status" value="1"/>
</dbReference>
<sequence length="417" mass="44393">MTSFLLRNGALLDPTRPDLLEGYEVLIEDGFVREVSDRPIKSSNAHVIDVKGKTIMPGLIDLHVHVVAIEFNLPRVATLPNVLVTLRAVPIMRAMLRRGFTTVRDAGGAGHPFKQAVESGLVEGPRLFVSGRALSQTGGHADPRARSDYLPPDSPCGCCVRVGALGRVADGVDAVRRAVREELQMGADQIKIMASGGVASPTDPVGAFGYSEDEIRAIVAEAQGRGTYVLAHAYTPAAIARAVRCGVRTIEHGNLIDDETARLVAEHGAYVVPTLVTYDALASEGEKYGLPPESIAKIEDVHGAGMQSIEIMKRAGVKMGFGTDLLGEAQRLQSDEFRLLAEVLSPAEVIASATVVGAEILGKQDKLGRIMPGAHADVLVVDGNPLKSVDCLLGQGEHIPLVMKDGRLFVNDLERAA</sequence>
<comment type="caution">
    <text evidence="2">The sequence shown here is derived from an EMBL/GenBank/DDBJ whole genome shotgun (WGS) entry which is preliminary data.</text>
</comment>
<dbReference type="Gene3D" id="2.30.40.10">
    <property type="entry name" value="Urease, subunit C, domain 1"/>
    <property type="match status" value="1"/>
</dbReference>
<dbReference type="InterPro" id="IPR057744">
    <property type="entry name" value="OTAase-like"/>
</dbReference>
<accession>A0A5B0G7X6</accession>
<dbReference type="InterPro" id="IPR006680">
    <property type="entry name" value="Amidohydro-rel"/>
</dbReference>
<dbReference type="Pfam" id="PF01979">
    <property type="entry name" value="Amidohydro_1"/>
    <property type="match status" value="1"/>
</dbReference>
<gene>
    <name evidence="2" type="ORF">FVF58_41900</name>
</gene>
<organism evidence="2 3">
    <name type="scientific">Paraburkholderia panacisoli</name>
    <dbReference type="NCBI Taxonomy" id="2603818"/>
    <lineage>
        <taxon>Bacteria</taxon>
        <taxon>Pseudomonadati</taxon>
        <taxon>Pseudomonadota</taxon>
        <taxon>Betaproteobacteria</taxon>
        <taxon>Burkholderiales</taxon>
        <taxon>Burkholderiaceae</taxon>
        <taxon>Paraburkholderia</taxon>
    </lineage>
</organism>
<dbReference type="GO" id="GO:0016810">
    <property type="term" value="F:hydrolase activity, acting on carbon-nitrogen (but not peptide) bonds"/>
    <property type="evidence" value="ECO:0007669"/>
    <property type="project" value="InterPro"/>
</dbReference>
<dbReference type="InterPro" id="IPR051781">
    <property type="entry name" value="Metallo-dep_Hydrolase"/>
</dbReference>
<dbReference type="EMBL" id="VTUZ01000049">
    <property type="protein sequence ID" value="KAA0999322.1"/>
    <property type="molecule type" value="Genomic_DNA"/>
</dbReference>
<evidence type="ECO:0000313" key="3">
    <source>
        <dbReference type="Proteomes" id="UP000325273"/>
    </source>
</evidence>
<keyword evidence="3" id="KW-1185">Reference proteome</keyword>
<feature type="domain" description="Amidohydrolase-related" evidence="1">
    <location>
        <begin position="54"/>
        <end position="406"/>
    </location>
</feature>
<dbReference type="CDD" id="cd01299">
    <property type="entry name" value="Met_dep_hydrolase_A"/>
    <property type="match status" value="1"/>
</dbReference>
<dbReference type="AlphaFoldDB" id="A0A5B0G7X6"/>
<evidence type="ECO:0000259" key="1">
    <source>
        <dbReference type="Pfam" id="PF01979"/>
    </source>
</evidence>
<evidence type="ECO:0000313" key="2">
    <source>
        <dbReference type="EMBL" id="KAA0999322.1"/>
    </source>
</evidence>
<dbReference type="PANTHER" id="PTHR43135:SF3">
    <property type="entry name" value="ALPHA-D-RIBOSE 1-METHYLPHOSPHONATE 5-TRIPHOSPHATE DIPHOSPHATASE"/>
    <property type="match status" value="1"/>
</dbReference>
<dbReference type="InterPro" id="IPR032466">
    <property type="entry name" value="Metal_Hydrolase"/>
</dbReference>
<dbReference type="InterPro" id="IPR011059">
    <property type="entry name" value="Metal-dep_hydrolase_composite"/>
</dbReference>
<protein>
    <submittedName>
        <fullName evidence="2">Amidohydrolase family protein</fullName>
    </submittedName>
</protein>
<name>A0A5B0G7X6_9BURK</name>
<dbReference type="Gene3D" id="3.20.20.140">
    <property type="entry name" value="Metal-dependent hydrolases"/>
    <property type="match status" value="1"/>
</dbReference>
<reference evidence="2 3" key="1">
    <citation type="submission" date="2019-08" db="EMBL/GenBank/DDBJ databases">
        <title>Paraburkholderia sp. DCY113.</title>
        <authorList>
            <person name="Kang J."/>
        </authorList>
    </citation>
    <scope>NUCLEOTIDE SEQUENCE [LARGE SCALE GENOMIC DNA]</scope>
    <source>
        <strain evidence="2 3">DCY113</strain>
    </source>
</reference>
<dbReference type="RefSeq" id="WP_149675511.1">
    <property type="nucleotide sequence ID" value="NZ_VTUZ01000049.1"/>
</dbReference>
<dbReference type="SUPFAM" id="SSF51338">
    <property type="entry name" value="Composite domain of metallo-dependent hydrolases"/>
    <property type="match status" value="2"/>
</dbReference>
<keyword evidence="2" id="KW-0378">Hydrolase</keyword>
<dbReference type="SUPFAM" id="SSF51556">
    <property type="entry name" value="Metallo-dependent hydrolases"/>
    <property type="match status" value="1"/>
</dbReference>